<protein>
    <recommendedName>
        <fullName evidence="4">DUF2314 domain-containing protein</fullName>
    </recommendedName>
</protein>
<feature type="chain" id="PRO_5026725516" description="DUF2314 domain-containing protein" evidence="1">
    <location>
        <begin position="20"/>
        <end position="157"/>
    </location>
</feature>
<name>A0A6M6BHH8_9BACT</name>
<evidence type="ECO:0000313" key="2">
    <source>
        <dbReference type="EMBL" id="QJX46495.1"/>
    </source>
</evidence>
<keyword evidence="3" id="KW-1185">Reference proteome</keyword>
<evidence type="ECO:0000256" key="1">
    <source>
        <dbReference type="SAM" id="SignalP"/>
    </source>
</evidence>
<gene>
    <name evidence="2" type="ORF">HMJ29_05910</name>
</gene>
<dbReference type="EMBL" id="CP053538">
    <property type="protein sequence ID" value="QJX46495.1"/>
    <property type="molecule type" value="Genomic_DNA"/>
</dbReference>
<dbReference type="Proteomes" id="UP000501623">
    <property type="component" value="Chromosome"/>
</dbReference>
<evidence type="ECO:0000313" key="3">
    <source>
        <dbReference type="Proteomes" id="UP000501623"/>
    </source>
</evidence>
<organism evidence="2 3">
    <name type="scientific">Hymenobacter taeanensis</name>
    <dbReference type="NCBI Taxonomy" id="2735321"/>
    <lineage>
        <taxon>Bacteria</taxon>
        <taxon>Pseudomonadati</taxon>
        <taxon>Bacteroidota</taxon>
        <taxon>Cytophagia</taxon>
        <taxon>Cytophagales</taxon>
        <taxon>Hymenobacteraceae</taxon>
        <taxon>Hymenobacter</taxon>
    </lineage>
</organism>
<proteinExistence type="predicted"/>
<dbReference type="AlphaFoldDB" id="A0A6M6BHH8"/>
<keyword evidence="1" id="KW-0732">Signal</keyword>
<reference evidence="2 3" key="1">
    <citation type="submission" date="2020-05" db="EMBL/GenBank/DDBJ databases">
        <title>Complete genome sequence of Hymenobacter sp. TS19 in Coasted Sand Dune.</title>
        <authorList>
            <person name="Lee J.-H."/>
            <person name="Jung J.-H."/>
            <person name="Jeong S."/>
            <person name="Zhao L."/>
            <person name="Kim M.-K."/>
            <person name="Seo H.-S."/>
            <person name="Lim S."/>
        </authorList>
    </citation>
    <scope>NUCLEOTIDE SEQUENCE [LARGE SCALE GENOMIC DNA]</scope>
    <source>
        <strain evidence="2 3">TS19</strain>
    </source>
</reference>
<dbReference type="RefSeq" id="WP_171590602.1">
    <property type="nucleotide sequence ID" value="NZ_CP053538.1"/>
</dbReference>
<accession>A0A6M6BHH8</accession>
<evidence type="ECO:0008006" key="4">
    <source>
        <dbReference type="Google" id="ProtNLM"/>
    </source>
</evidence>
<feature type="signal peptide" evidence="1">
    <location>
        <begin position="1"/>
        <end position="19"/>
    </location>
</feature>
<dbReference type="KEGG" id="hts:HMJ29_05910"/>
<sequence length="157" mass="16784">MRTSFALLLTLLLTGAALGQQPASPTLVSLVTQLQEQDGALPELPCKEARRTLPQLRQRYQRGLPAGATCYLTAVVLNEGATPEPVVVLVSSWQAGQVAGRIVRVGPNGQTVANAPTDFAEAAVVDWLLLRPDGSEEGNYLGKFFDLEERLAALSSK</sequence>